<accession>A0A1F8GR98</accession>
<sequence length="63" mass="7116">MEIIPEISEHVLHLAVDAQQLLSWSSKEPSSGKEKMWITNAMPCQFLFLVFSQTNPTLTNSNP</sequence>
<dbReference type="EMBL" id="MGKP01000025">
    <property type="protein sequence ID" value="OGN27945.1"/>
    <property type="molecule type" value="Genomic_DNA"/>
</dbReference>
<name>A0A1F8GR98_9BACT</name>
<gene>
    <name evidence="1" type="ORF">A3A33_04265</name>
</gene>
<comment type="caution">
    <text evidence="1">The sequence shown here is derived from an EMBL/GenBank/DDBJ whole genome shotgun (WGS) entry which is preliminary data.</text>
</comment>
<dbReference type="AlphaFoldDB" id="A0A1F8GR98"/>
<evidence type="ECO:0000313" key="2">
    <source>
        <dbReference type="Proteomes" id="UP000179047"/>
    </source>
</evidence>
<reference evidence="1 2" key="1">
    <citation type="journal article" date="2016" name="Nat. Commun.">
        <title>Thousands of microbial genomes shed light on interconnected biogeochemical processes in an aquifer system.</title>
        <authorList>
            <person name="Anantharaman K."/>
            <person name="Brown C.T."/>
            <person name="Hug L.A."/>
            <person name="Sharon I."/>
            <person name="Castelle C.J."/>
            <person name="Probst A.J."/>
            <person name="Thomas B.C."/>
            <person name="Singh A."/>
            <person name="Wilkins M.J."/>
            <person name="Karaoz U."/>
            <person name="Brodie E.L."/>
            <person name="Williams K.H."/>
            <person name="Hubbard S.S."/>
            <person name="Banfield J.F."/>
        </authorList>
    </citation>
    <scope>NUCLEOTIDE SEQUENCE [LARGE SCALE GENOMIC DNA]</scope>
</reference>
<organism evidence="1 2">
    <name type="scientific">Candidatus Yanofskybacteria bacterium RIFCSPLOWO2_01_FULL_49_25</name>
    <dbReference type="NCBI Taxonomy" id="1802701"/>
    <lineage>
        <taxon>Bacteria</taxon>
        <taxon>Candidatus Yanofskyibacteriota</taxon>
    </lineage>
</organism>
<evidence type="ECO:0000313" key="1">
    <source>
        <dbReference type="EMBL" id="OGN27945.1"/>
    </source>
</evidence>
<protein>
    <submittedName>
        <fullName evidence="1">Uncharacterized protein</fullName>
    </submittedName>
</protein>
<dbReference type="Proteomes" id="UP000179047">
    <property type="component" value="Unassembled WGS sequence"/>
</dbReference>
<proteinExistence type="predicted"/>